<dbReference type="GO" id="GO:0008406">
    <property type="term" value="P:gonad development"/>
    <property type="evidence" value="ECO:0007669"/>
    <property type="project" value="UniProtKB-ARBA"/>
</dbReference>
<dbReference type="EMBL" id="JAVRJZ010000012">
    <property type="protein sequence ID" value="KAK2715617.1"/>
    <property type="molecule type" value="Genomic_DNA"/>
</dbReference>
<evidence type="ECO:0000256" key="3">
    <source>
        <dbReference type="ARBA" id="ARBA00022902"/>
    </source>
</evidence>
<dbReference type="Pfam" id="PF00651">
    <property type="entry name" value="BTB"/>
    <property type="match status" value="1"/>
</dbReference>
<dbReference type="InterPro" id="IPR011333">
    <property type="entry name" value="SKP1/BTB/POZ_sf"/>
</dbReference>
<comment type="function">
    <text evidence="5">Putative transcription factor required for axon growth and guidance in the central and peripheral nervous systems. Repels CNS axons away from the midline by promoting the expression of the midline repellent sli and its receptor robo.</text>
</comment>
<comment type="caution">
    <text evidence="8">The sequence shown here is derived from an EMBL/GenBank/DDBJ whole genome shotgun (WGS) entry which is preliminary data.</text>
</comment>
<dbReference type="Gene3D" id="3.30.710.10">
    <property type="entry name" value="Potassium Channel Kv1.1, Chain A"/>
    <property type="match status" value="1"/>
</dbReference>
<gene>
    <name evidence="8" type="ORF">QYM36_010257</name>
</gene>
<keyword evidence="9" id="KW-1185">Reference proteome</keyword>
<dbReference type="Proteomes" id="UP001187531">
    <property type="component" value="Unassembled WGS sequence"/>
</dbReference>
<feature type="region of interest" description="Disordered" evidence="6">
    <location>
        <begin position="118"/>
        <end position="305"/>
    </location>
</feature>
<keyword evidence="4" id="KW-0539">Nucleus</keyword>
<feature type="compositionally biased region" description="Basic and acidic residues" evidence="6">
    <location>
        <begin position="252"/>
        <end position="267"/>
    </location>
</feature>
<dbReference type="PANTHER" id="PTHR23110:SF111">
    <property type="entry name" value="LONGITUDINALS LACKING PROTEIN, ISOFORMS F_I_K_T"/>
    <property type="match status" value="1"/>
</dbReference>
<keyword evidence="2" id="KW-0221">Differentiation</keyword>
<dbReference type="SUPFAM" id="SSF54695">
    <property type="entry name" value="POZ domain"/>
    <property type="match status" value="1"/>
</dbReference>
<dbReference type="GO" id="GO:0006357">
    <property type="term" value="P:regulation of transcription by RNA polymerase II"/>
    <property type="evidence" value="ECO:0007669"/>
    <property type="project" value="TreeGrafter"/>
</dbReference>
<dbReference type="InterPro" id="IPR000210">
    <property type="entry name" value="BTB/POZ_dom"/>
</dbReference>
<dbReference type="PROSITE" id="PS50097">
    <property type="entry name" value="BTB"/>
    <property type="match status" value="1"/>
</dbReference>
<proteinExistence type="predicted"/>
<feature type="compositionally biased region" description="Basic and acidic residues" evidence="6">
    <location>
        <begin position="118"/>
        <end position="128"/>
    </location>
</feature>
<dbReference type="AlphaFoldDB" id="A0AA88L3R3"/>
<feature type="domain" description="BTB" evidence="7">
    <location>
        <begin position="32"/>
        <end position="97"/>
    </location>
</feature>
<dbReference type="SMART" id="SM00225">
    <property type="entry name" value="BTB"/>
    <property type="match status" value="1"/>
</dbReference>
<dbReference type="InterPro" id="IPR051095">
    <property type="entry name" value="Dros_DevTransReg"/>
</dbReference>
<dbReference type="GO" id="GO:0007526">
    <property type="term" value="P:larval somatic muscle development"/>
    <property type="evidence" value="ECO:0007669"/>
    <property type="project" value="UniProtKB-ARBA"/>
</dbReference>
<evidence type="ECO:0000313" key="9">
    <source>
        <dbReference type="Proteomes" id="UP001187531"/>
    </source>
</evidence>
<dbReference type="GO" id="GO:0007464">
    <property type="term" value="P:R3/R4 cell fate commitment"/>
    <property type="evidence" value="ECO:0007669"/>
    <property type="project" value="UniProtKB-ARBA"/>
</dbReference>
<keyword evidence="1" id="KW-0217">Developmental protein</keyword>
<dbReference type="GO" id="GO:0016199">
    <property type="term" value="P:axon midline choice point recognition"/>
    <property type="evidence" value="ECO:0007669"/>
    <property type="project" value="UniProtKB-ARBA"/>
</dbReference>
<name>A0AA88L3R3_ARTSF</name>
<feature type="compositionally biased region" description="Low complexity" evidence="6">
    <location>
        <begin position="278"/>
        <end position="288"/>
    </location>
</feature>
<protein>
    <recommendedName>
        <fullName evidence="7">BTB domain-containing protein</fullName>
    </recommendedName>
</protein>
<dbReference type="GO" id="GO:0045467">
    <property type="term" value="P:R7 cell development"/>
    <property type="evidence" value="ECO:0007669"/>
    <property type="project" value="UniProtKB-ARBA"/>
</dbReference>
<dbReference type="GO" id="GO:0048813">
    <property type="term" value="P:dendrite morphogenesis"/>
    <property type="evidence" value="ECO:0007669"/>
    <property type="project" value="UniProtKB-ARBA"/>
</dbReference>
<evidence type="ECO:0000259" key="7">
    <source>
        <dbReference type="PROSITE" id="PS50097"/>
    </source>
</evidence>
<sequence length="375" mass="41703">MDDAKEFCLKWNSFMDVFQGTFTKLLTQEQFVDVSLACDGDTIKCHKVVLSACSNYFQSLLLENQHPHPLIILRDVPAKDMQALIRFMYTGEVTVVQSQLNSLIRVADLLKIKGLADTDSKSEKKEPESETPQPVTPPVRQEAPYSSQYSDTRTPPLKRKRTKPPPPPLVERAAVPASVPLSLNLPNELSQGSPALPDSERLSQPSQNSSEHELSPRENSETPNAEERQQPFKDTKPSKQDVQEHEDEGEEISNHYDDGNFDFEFKSEQNSVGNGDEPGSSNPMNSSGGAVGTPRNKKRAGINSKYSESQIRSAIDAVVSGMQIVKAAKLFQMSEASLHYHCAKIGIRKVDQNLNRKSRGVDWKRTGLVQAKIVD</sequence>
<feature type="compositionally biased region" description="Basic and acidic residues" evidence="6">
    <location>
        <begin position="210"/>
        <end position="243"/>
    </location>
</feature>
<evidence type="ECO:0000313" key="8">
    <source>
        <dbReference type="EMBL" id="KAK2715617.1"/>
    </source>
</evidence>
<dbReference type="GO" id="GO:0045476">
    <property type="term" value="P:nurse cell apoptotic process"/>
    <property type="evidence" value="ECO:0007669"/>
    <property type="project" value="UniProtKB-ARBA"/>
</dbReference>
<dbReference type="PANTHER" id="PTHR23110">
    <property type="entry name" value="BTB DOMAIN TRANSCRIPTION FACTOR"/>
    <property type="match status" value="1"/>
</dbReference>
<evidence type="ECO:0000256" key="1">
    <source>
        <dbReference type="ARBA" id="ARBA00022473"/>
    </source>
</evidence>
<reference evidence="8" key="1">
    <citation type="submission" date="2023-07" db="EMBL/GenBank/DDBJ databases">
        <title>Chromosome-level genome assembly of Artemia franciscana.</title>
        <authorList>
            <person name="Jo E."/>
        </authorList>
    </citation>
    <scope>NUCLEOTIDE SEQUENCE</scope>
    <source>
        <tissue evidence="8">Whole body</tissue>
    </source>
</reference>
<feature type="compositionally biased region" description="Polar residues" evidence="6">
    <location>
        <begin position="184"/>
        <end position="193"/>
    </location>
</feature>
<dbReference type="GO" id="GO:0035167">
    <property type="term" value="P:larval lymph gland hemopoiesis"/>
    <property type="evidence" value="ECO:0007669"/>
    <property type="project" value="UniProtKB-ARBA"/>
</dbReference>
<keyword evidence="3" id="KW-0524">Neurogenesis</keyword>
<organism evidence="8 9">
    <name type="scientific">Artemia franciscana</name>
    <name type="common">Brine shrimp</name>
    <name type="synonym">Artemia sanfranciscana</name>
    <dbReference type="NCBI Taxonomy" id="6661"/>
    <lineage>
        <taxon>Eukaryota</taxon>
        <taxon>Metazoa</taxon>
        <taxon>Ecdysozoa</taxon>
        <taxon>Arthropoda</taxon>
        <taxon>Crustacea</taxon>
        <taxon>Branchiopoda</taxon>
        <taxon>Anostraca</taxon>
        <taxon>Artemiidae</taxon>
        <taxon>Artemia</taxon>
    </lineage>
</organism>
<dbReference type="CDD" id="cd18315">
    <property type="entry name" value="BTB_POZ_BAB-like"/>
    <property type="match status" value="1"/>
</dbReference>
<accession>A0AA88L3R3</accession>
<dbReference type="GO" id="GO:0005634">
    <property type="term" value="C:nucleus"/>
    <property type="evidence" value="ECO:0007669"/>
    <property type="project" value="TreeGrafter"/>
</dbReference>
<evidence type="ECO:0000256" key="5">
    <source>
        <dbReference type="ARBA" id="ARBA00037382"/>
    </source>
</evidence>
<evidence type="ECO:0000256" key="2">
    <source>
        <dbReference type="ARBA" id="ARBA00022782"/>
    </source>
</evidence>
<evidence type="ECO:0000256" key="6">
    <source>
        <dbReference type="SAM" id="MobiDB-lite"/>
    </source>
</evidence>
<evidence type="ECO:0000256" key="4">
    <source>
        <dbReference type="ARBA" id="ARBA00023242"/>
    </source>
</evidence>